<evidence type="ECO:0000256" key="1">
    <source>
        <dbReference type="SAM" id="SignalP"/>
    </source>
</evidence>
<reference evidence="2 3" key="1">
    <citation type="submission" date="2019-01" db="EMBL/GenBank/DDBJ databases">
        <title>Genome sequences of marine Pseudoalteromonas species.</title>
        <authorList>
            <person name="Boraston A.B."/>
            <person name="Hehemann J.-H."/>
            <person name="Vickers C.J."/>
            <person name="Salama-Alber O."/>
            <person name="Abe K."/>
            <person name="Hettle A.J."/>
        </authorList>
    </citation>
    <scope>NUCLEOTIDE SEQUENCE [LARGE SCALE GENOMIC DNA]</scope>
    <source>
        <strain evidence="2 3">PS47</strain>
    </source>
</reference>
<accession>A0ABQ6RNG8</accession>
<sequence length="105" mass="11554">MLITRLTLCLALCSPASFATIGNGHVTGEITNVTSIRTGLLVMVGNSEVPLTCKSGQSWMHVKQENTAMISMLMTAWTLKRKITVYTDPENTGFCQVNQIDPHER</sequence>
<comment type="caution">
    <text evidence="2">The sequence shown here is derived from an EMBL/GenBank/DDBJ whole genome shotgun (WGS) entry which is preliminary data.</text>
</comment>
<evidence type="ECO:0000313" key="2">
    <source>
        <dbReference type="EMBL" id="KAA1166626.1"/>
    </source>
</evidence>
<proteinExistence type="predicted"/>
<keyword evidence="1" id="KW-0732">Signal</keyword>
<dbReference type="RefSeq" id="WP_149604823.1">
    <property type="nucleotide sequence ID" value="NZ_SEUJ01000029.1"/>
</dbReference>
<keyword evidence="3" id="KW-1185">Reference proteome</keyword>
<evidence type="ECO:0000313" key="3">
    <source>
        <dbReference type="Proteomes" id="UP000322915"/>
    </source>
</evidence>
<name>A0ABQ6RNG8_9GAMM</name>
<gene>
    <name evidence="2" type="ORF">EU509_00255</name>
</gene>
<feature type="chain" id="PRO_5046809718" evidence="1">
    <location>
        <begin position="20"/>
        <end position="105"/>
    </location>
</feature>
<organism evidence="2 3">
    <name type="scientific">Pseudoalteromonas fuliginea</name>
    <dbReference type="NCBI Taxonomy" id="1872678"/>
    <lineage>
        <taxon>Bacteria</taxon>
        <taxon>Pseudomonadati</taxon>
        <taxon>Pseudomonadota</taxon>
        <taxon>Gammaproteobacteria</taxon>
        <taxon>Alteromonadales</taxon>
        <taxon>Pseudoalteromonadaceae</taxon>
        <taxon>Pseudoalteromonas</taxon>
    </lineage>
</organism>
<protein>
    <submittedName>
        <fullName evidence="2">Uncharacterized protein</fullName>
    </submittedName>
</protein>
<dbReference type="Proteomes" id="UP000322915">
    <property type="component" value="Unassembled WGS sequence"/>
</dbReference>
<dbReference type="EMBL" id="SEUJ01000029">
    <property type="protein sequence ID" value="KAA1166626.1"/>
    <property type="molecule type" value="Genomic_DNA"/>
</dbReference>
<feature type="signal peptide" evidence="1">
    <location>
        <begin position="1"/>
        <end position="19"/>
    </location>
</feature>